<accession>A0A8D9EFI5</accession>
<dbReference type="AlphaFoldDB" id="A0A8D9EFI5"/>
<keyword evidence="1" id="KW-0472">Membrane</keyword>
<reference evidence="2" key="1">
    <citation type="submission" date="2021-05" db="EMBL/GenBank/DDBJ databases">
        <authorList>
            <person name="Alioto T."/>
            <person name="Alioto T."/>
            <person name="Gomez Garrido J."/>
        </authorList>
    </citation>
    <scope>NUCLEOTIDE SEQUENCE</scope>
</reference>
<feature type="transmembrane region" description="Helical" evidence="1">
    <location>
        <begin position="17"/>
        <end position="34"/>
    </location>
</feature>
<organism evidence="2">
    <name type="scientific">Cacopsylla melanoneura</name>
    <dbReference type="NCBI Taxonomy" id="428564"/>
    <lineage>
        <taxon>Eukaryota</taxon>
        <taxon>Metazoa</taxon>
        <taxon>Ecdysozoa</taxon>
        <taxon>Arthropoda</taxon>
        <taxon>Hexapoda</taxon>
        <taxon>Insecta</taxon>
        <taxon>Pterygota</taxon>
        <taxon>Neoptera</taxon>
        <taxon>Paraneoptera</taxon>
        <taxon>Hemiptera</taxon>
        <taxon>Sternorrhyncha</taxon>
        <taxon>Psylloidea</taxon>
        <taxon>Psyllidae</taxon>
        <taxon>Psyllinae</taxon>
        <taxon>Cacopsylla</taxon>
    </lineage>
</organism>
<name>A0A8D9EFI5_9HEMI</name>
<keyword evidence="1" id="KW-0812">Transmembrane</keyword>
<sequence>MKFPGLICMGRTRKHPTYFYLLVLHFTFTFLFSWRKPENLPNIYTIENFESYLLSSSYVRGWRGSDCQIKSFYFVYVFSTSSFAFYIHTFSVCHVRGSVKNSLEKK</sequence>
<evidence type="ECO:0000313" key="2">
    <source>
        <dbReference type="EMBL" id="CAG6751617.1"/>
    </source>
</evidence>
<dbReference type="EMBL" id="HBUF01530288">
    <property type="protein sequence ID" value="CAG6751617.1"/>
    <property type="molecule type" value="Transcribed_RNA"/>
</dbReference>
<protein>
    <submittedName>
        <fullName evidence="2">Uncharacterized protein</fullName>
    </submittedName>
</protein>
<feature type="transmembrane region" description="Helical" evidence="1">
    <location>
        <begin position="73"/>
        <end position="95"/>
    </location>
</feature>
<proteinExistence type="predicted"/>
<keyword evidence="1" id="KW-1133">Transmembrane helix</keyword>
<evidence type="ECO:0000256" key="1">
    <source>
        <dbReference type="SAM" id="Phobius"/>
    </source>
</evidence>